<dbReference type="InterPro" id="IPR002136">
    <property type="entry name" value="Ribosomal_uL4"/>
</dbReference>
<comment type="function">
    <text evidence="5">One of the primary rRNA binding proteins, this protein initially binds near the 5'-end of the 23S rRNA. It is important during the early stages of 50S assembly. It makes multiple contacts with different domains of the 23S rRNA in the assembled 50S subunit and ribosome.</text>
</comment>
<dbReference type="InterPro" id="IPR013005">
    <property type="entry name" value="Ribosomal_uL4-like"/>
</dbReference>
<sequence>MESIEYKVVDTKGKPKGTVALDAKVFQAPVLEHLVHDVVVWQLAKRRSGTHSTLTRSMMLGGGKKPYKQKGTGNARRGSNISPLLVGGAVTFGPHPRDYKTRITKRSRLQALTSVLTEKVKESQLVVLDDLKLSRIKTKEITELLKNIGAEKGRSLILLKGNGDEGEKVIEKSSRNIAGVKTLSVSGINVYDLLYYKYLICSKEGIQALQERLERRN</sequence>
<dbReference type="GO" id="GO:1990904">
    <property type="term" value="C:ribonucleoprotein complex"/>
    <property type="evidence" value="ECO:0007669"/>
    <property type="project" value="UniProtKB-KW"/>
</dbReference>
<organism evidence="7 8">
    <name type="scientific">SAR324 cluster bacterium</name>
    <dbReference type="NCBI Taxonomy" id="2024889"/>
    <lineage>
        <taxon>Bacteria</taxon>
        <taxon>Deltaproteobacteria</taxon>
        <taxon>SAR324 cluster</taxon>
    </lineage>
</organism>
<keyword evidence="2 5" id="KW-0689">Ribosomal protein</keyword>
<reference evidence="7 8" key="1">
    <citation type="journal article" date="2020" name="Biotechnol. Biofuels">
        <title>New insights from the biogas microbiome by comprehensive genome-resolved metagenomics of nearly 1600 species originating from multiple anaerobic digesters.</title>
        <authorList>
            <person name="Campanaro S."/>
            <person name="Treu L."/>
            <person name="Rodriguez-R L.M."/>
            <person name="Kovalovszki A."/>
            <person name="Ziels R.M."/>
            <person name="Maus I."/>
            <person name="Zhu X."/>
            <person name="Kougias P.G."/>
            <person name="Basile A."/>
            <person name="Luo G."/>
            <person name="Schluter A."/>
            <person name="Konstantinidis K.T."/>
            <person name="Angelidaki I."/>
        </authorList>
    </citation>
    <scope>NUCLEOTIDE SEQUENCE [LARGE SCALE GENOMIC DNA]</scope>
    <source>
        <strain evidence="7">AS27yjCOA_65</strain>
    </source>
</reference>
<dbReference type="GO" id="GO:0005840">
    <property type="term" value="C:ribosome"/>
    <property type="evidence" value="ECO:0007669"/>
    <property type="project" value="UniProtKB-KW"/>
</dbReference>
<evidence type="ECO:0000256" key="6">
    <source>
        <dbReference type="SAM" id="MobiDB-lite"/>
    </source>
</evidence>
<dbReference type="Proteomes" id="UP000524246">
    <property type="component" value="Unassembled WGS sequence"/>
</dbReference>
<dbReference type="GO" id="GO:0019843">
    <property type="term" value="F:rRNA binding"/>
    <property type="evidence" value="ECO:0007669"/>
    <property type="project" value="UniProtKB-UniRule"/>
</dbReference>
<comment type="caution">
    <text evidence="7">The sequence shown here is derived from an EMBL/GenBank/DDBJ whole genome shotgun (WGS) entry which is preliminary data.</text>
</comment>
<evidence type="ECO:0000313" key="8">
    <source>
        <dbReference type="Proteomes" id="UP000524246"/>
    </source>
</evidence>
<feature type="region of interest" description="Disordered" evidence="6">
    <location>
        <begin position="52"/>
        <end position="78"/>
    </location>
</feature>
<gene>
    <name evidence="5 7" type="primary">rplD</name>
    <name evidence="7" type="ORF">GYA55_00505</name>
</gene>
<proteinExistence type="inferred from homology"/>
<name>A0A7X9FNX5_9DELT</name>
<comment type="similarity">
    <text evidence="1 5">Belongs to the universal ribosomal protein uL4 family.</text>
</comment>
<comment type="subunit">
    <text evidence="5">Part of the 50S ribosomal subunit.</text>
</comment>
<evidence type="ECO:0000256" key="5">
    <source>
        <dbReference type="HAMAP-Rule" id="MF_01328"/>
    </source>
</evidence>
<dbReference type="PANTHER" id="PTHR10746">
    <property type="entry name" value="50S RIBOSOMAL PROTEIN L4"/>
    <property type="match status" value="1"/>
</dbReference>
<dbReference type="SUPFAM" id="SSF52166">
    <property type="entry name" value="Ribosomal protein L4"/>
    <property type="match status" value="1"/>
</dbReference>
<protein>
    <recommendedName>
        <fullName evidence="4 5">Large ribosomal subunit protein uL4</fullName>
    </recommendedName>
</protein>
<evidence type="ECO:0000256" key="2">
    <source>
        <dbReference type="ARBA" id="ARBA00022980"/>
    </source>
</evidence>
<dbReference type="PANTHER" id="PTHR10746:SF6">
    <property type="entry name" value="LARGE RIBOSOMAL SUBUNIT PROTEIN UL4M"/>
    <property type="match status" value="1"/>
</dbReference>
<evidence type="ECO:0000256" key="4">
    <source>
        <dbReference type="ARBA" id="ARBA00035244"/>
    </source>
</evidence>
<dbReference type="InterPro" id="IPR023574">
    <property type="entry name" value="Ribosomal_uL4_dom_sf"/>
</dbReference>
<evidence type="ECO:0000256" key="3">
    <source>
        <dbReference type="ARBA" id="ARBA00023274"/>
    </source>
</evidence>
<keyword evidence="5" id="KW-0694">RNA-binding</keyword>
<dbReference type="Pfam" id="PF00573">
    <property type="entry name" value="Ribosomal_L4"/>
    <property type="match status" value="1"/>
</dbReference>
<keyword evidence="3 5" id="KW-0687">Ribonucleoprotein</keyword>
<dbReference type="GO" id="GO:0006412">
    <property type="term" value="P:translation"/>
    <property type="evidence" value="ECO:0007669"/>
    <property type="project" value="UniProtKB-UniRule"/>
</dbReference>
<comment type="function">
    <text evidence="5">Forms part of the polypeptide exit tunnel.</text>
</comment>
<dbReference type="NCBIfam" id="TIGR03953">
    <property type="entry name" value="rplD_bact"/>
    <property type="match status" value="1"/>
</dbReference>
<evidence type="ECO:0000313" key="7">
    <source>
        <dbReference type="EMBL" id="NMC61625.1"/>
    </source>
</evidence>
<dbReference type="GO" id="GO:0003735">
    <property type="term" value="F:structural constituent of ribosome"/>
    <property type="evidence" value="ECO:0007669"/>
    <property type="project" value="InterPro"/>
</dbReference>
<evidence type="ECO:0000256" key="1">
    <source>
        <dbReference type="ARBA" id="ARBA00010528"/>
    </source>
</evidence>
<dbReference type="HAMAP" id="MF_01328_B">
    <property type="entry name" value="Ribosomal_uL4_B"/>
    <property type="match status" value="1"/>
</dbReference>
<dbReference type="Gene3D" id="3.40.1370.10">
    <property type="match status" value="1"/>
</dbReference>
<dbReference type="AlphaFoldDB" id="A0A7X9FNX5"/>
<dbReference type="EMBL" id="JAAZON010000017">
    <property type="protein sequence ID" value="NMC61625.1"/>
    <property type="molecule type" value="Genomic_DNA"/>
</dbReference>
<accession>A0A7X9FNX5</accession>
<keyword evidence="5" id="KW-0699">rRNA-binding</keyword>